<sequence>MSESPSLGARLVGGSGGLVALALLLAPTLGLAGEHPQWFLAGGLTVFALSFWASGLLPEPVTALAFFLLAVLSGVAPPEVIFSGFHSKAVWLVFGGLVIGVAVRKSGLAERLARALTRRLSGSYLSIISAIVAGGFLLAFLMPSSMGRVVLMMPIMLALADALGYPERSRGRAGIVLATGMVAFGPPTAILPAVVPNLVMAGAAESALGVHLAYLEFLGWHLPTTGILKALLLIGAVWLLFRQPPTAPASRPTADSAPPPMSATEKRLAGLLAVTLALWCTDTLHGLSPAWVALGAALVCLLPPLGRWWPESLVGLDDMASKVNYPSLIYLAGMLGMGAVIAASGLGGFLAQRMMELTPFADGGTPADTLWNLGWVAGLTTVAGMAATTPGVPALMTPFAATLAEGTGLSQMSVLMALVTGYATTILPYQVPPLVVAMQMGRVGLASGARLCLLLAGATLLLVWPLTALWWVLGGFVQTP</sequence>
<reference evidence="7" key="1">
    <citation type="submission" date="2016-10" db="EMBL/GenBank/DDBJ databases">
        <authorList>
            <person name="Varghese N."/>
            <person name="Submissions S."/>
        </authorList>
    </citation>
    <scope>NUCLEOTIDE SEQUENCE [LARGE SCALE GENOMIC DNA]</scope>
    <source>
        <strain evidence="7">930I</strain>
    </source>
</reference>
<feature type="transmembrane region" description="Helical" evidence="5">
    <location>
        <begin position="7"/>
        <end position="26"/>
    </location>
</feature>
<evidence type="ECO:0000313" key="7">
    <source>
        <dbReference type="Proteomes" id="UP000217076"/>
    </source>
</evidence>
<dbReference type="PANTHER" id="PTHR43652:SF2">
    <property type="entry name" value="BASIC AMINO ACID ANTIPORTER YFCC-RELATED"/>
    <property type="match status" value="1"/>
</dbReference>
<feature type="transmembrane region" description="Helical" evidence="5">
    <location>
        <begin position="64"/>
        <end position="83"/>
    </location>
</feature>
<feature type="transmembrane region" description="Helical" evidence="5">
    <location>
        <begin position="412"/>
        <end position="431"/>
    </location>
</feature>
<feature type="transmembrane region" description="Helical" evidence="5">
    <location>
        <begin position="220"/>
        <end position="241"/>
    </location>
</feature>
<keyword evidence="4 5" id="KW-0472">Membrane</keyword>
<evidence type="ECO:0000256" key="5">
    <source>
        <dbReference type="SAM" id="Phobius"/>
    </source>
</evidence>
<dbReference type="InterPro" id="IPR051679">
    <property type="entry name" value="DASS-Related_Transporters"/>
</dbReference>
<accession>A0A1G7WKS2</accession>
<feature type="transmembrane region" description="Helical" evidence="5">
    <location>
        <begin position="175"/>
        <end position="200"/>
    </location>
</feature>
<comment type="subcellular location">
    <subcellularLocation>
        <location evidence="1">Membrane</location>
        <topology evidence="1">Multi-pass membrane protein</topology>
    </subcellularLocation>
</comment>
<name>A0A1G7WKS2_9PROT</name>
<feature type="transmembrane region" description="Helical" evidence="5">
    <location>
        <begin position="146"/>
        <end position="163"/>
    </location>
</feature>
<keyword evidence="3 5" id="KW-1133">Transmembrane helix</keyword>
<dbReference type="AlphaFoldDB" id="A0A1G7WKS2"/>
<dbReference type="PANTHER" id="PTHR43652">
    <property type="entry name" value="BASIC AMINO ACID ANTIPORTER YFCC-RELATED"/>
    <property type="match status" value="1"/>
</dbReference>
<feature type="transmembrane region" description="Helical" evidence="5">
    <location>
        <begin position="38"/>
        <end position="57"/>
    </location>
</feature>
<evidence type="ECO:0000256" key="2">
    <source>
        <dbReference type="ARBA" id="ARBA00022692"/>
    </source>
</evidence>
<dbReference type="Proteomes" id="UP000217076">
    <property type="component" value="Unassembled WGS sequence"/>
</dbReference>
<evidence type="ECO:0000256" key="4">
    <source>
        <dbReference type="ARBA" id="ARBA00023136"/>
    </source>
</evidence>
<feature type="transmembrane region" description="Helical" evidence="5">
    <location>
        <begin position="89"/>
        <end position="108"/>
    </location>
</feature>
<evidence type="ECO:0000256" key="1">
    <source>
        <dbReference type="ARBA" id="ARBA00004141"/>
    </source>
</evidence>
<proteinExistence type="predicted"/>
<dbReference type="Pfam" id="PF00939">
    <property type="entry name" value="Na_sulph_symp"/>
    <property type="match status" value="1"/>
</dbReference>
<feature type="transmembrane region" description="Helical" evidence="5">
    <location>
        <begin position="370"/>
        <end position="392"/>
    </location>
</feature>
<feature type="transmembrane region" description="Helical" evidence="5">
    <location>
        <begin position="451"/>
        <end position="473"/>
    </location>
</feature>
<feature type="transmembrane region" description="Helical" evidence="5">
    <location>
        <begin position="290"/>
        <end position="309"/>
    </location>
</feature>
<dbReference type="EMBL" id="FNCV01000002">
    <property type="protein sequence ID" value="SDG72532.1"/>
    <property type="molecule type" value="Genomic_DNA"/>
</dbReference>
<keyword evidence="7" id="KW-1185">Reference proteome</keyword>
<gene>
    <name evidence="6" type="ORF">SAMN05421742_102237</name>
</gene>
<dbReference type="RefSeq" id="WP_092615907.1">
    <property type="nucleotide sequence ID" value="NZ_FNCV01000002.1"/>
</dbReference>
<dbReference type="STRING" id="83401.SAMN05421742_102237"/>
<feature type="transmembrane region" description="Helical" evidence="5">
    <location>
        <begin position="120"/>
        <end position="140"/>
    </location>
</feature>
<dbReference type="GO" id="GO:0005886">
    <property type="term" value="C:plasma membrane"/>
    <property type="evidence" value="ECO:0007669"/>
    <property type="project" value="TreeGrafter"/>
</dbReference>
<protein>
    <submittedName>
        <fullName evidence="6">Di-and tricarboxylate transporter</fullName>
    </submittedName>
</protein>
<evidence type="ECO:0000256" key="3">
    <source>
        <dbReference type="ARBA" id="ARBA00022989"/>
    </source>
</evidence>
<dbReference type="OrthoDB" id="5460483at2"/>
<evidence type="ECO:0000313" key="6">
    <source>
        <dbReference type="EMBL" id="SDG72532.1"/>
    </source>
</evidence>
<organism evidence="6 7">
    <name type="scientific">Roseospirillum parvum</name>
    <dbReference type="NCBI Taxonomy" id="83401"/>
    <lineage>
        <taxon>Bacteria</taxon>
        <taxon>Pseudomonadati</taxon>
        <taxon>Pseudomonadota</taxon>
        <taxon>Alphaproteobacteria</taxon>
        <taxon>Rhodospirillales</taxon>
        <taxon>Rhodospirillaceae</taxon>
        <taxon>Roseospirillum</taxon>
    </lineage>
</organism>
<dbReference type="InterPro" id="IPR001898">
    <property type="entry name" value="SLC13A/DASS"/>
</dbReference>
<keyword evidence="2 5" id="KW-0812">Transmembrane</keyword>
<feature type="transmembrane region" description="Helical" evidence="5">
    <location>
        <begin position="329"/>
        <end position="350"/>
    </location>
</feature>
<dbReference type="GO" id="GO:0022857">
    <property type="term" value="F:transmembrane transporter activity"/>
    <property type="evidence" value="ECO:0007669"/>
    <property type="project" value="InterPro"/>
</dbReference>